<accession>A0ABQ6WM48</accession>
<evidence type="ECO:0000313" key="1">
    <source>
        <dbReference type="EMBL" id="KAE8418166.1"/>
    </source>
</evidence>
<evidence type="ECO:0000313" key="2">
    <source>
        <dbReference type="Proteomes" id="UP000325395"/>
    </source>
</evidence>
<reference evidence="1 2" key="1">
    <citation type="submission" date="2019-04" db="EMBL/GenBank/DDBJ databases">
        <authorList>
            <consortium name="DOE Joint Genome Institute"/>
            <person name="Mondo S."/>
            <person name="Kjaerbolling I."/>
            <person name="Vesth T."/>
            <person name="Frisvad J.C."/>
            <person name="Nybo J.L."/>
            <person name="Theobald S."/>
            <person name="Kildgaard S."/>
            <person name="Isbrandt T."/>
            <person name="Kuo A."/>
            <person name="Sato A."/>
            <person name="Lyhne E.K."/>
            <person name="Kogle M.E."/>
            <person name="Wiebenga A."/>
            <person name="Kun R.S."/>
            <person name="Lubbers R.J."/>
            <person name="Makela M.R."/>
            <person name="Barry K."/>
            <person name="Chovatia M."/>
            <person name="Clum A."/>
            <person name="Daum C."/>
            <person name="Haridas S."/>
            <person name="He G."/>
            <person name="LaButti K."/>
            <person name="Lipzen A."/>
            <person name="Riley R."/>
            <person name="Salamov A."/>
            <person name="Simmons B.A."/>
            <person name="Magnuson J.K."/>
            <person name="Henrissat B."/>
            <person name="Mortensen U.H."/>
            <person name="Larsen T.O."/>
            <person name="Devries R.P."/>
            <person name="Grigoriev I.V."/>
            <person name="Machida M."/>
            <person name="Baker S.E."/>
            <person name="Andersen M.R."/>
            <person name="Cantor M.N."/>
            <person name="Hua S.X."/>
        </authorList>
    </citation>
    <scope>NUCLEOTIDE SEQUENCE [LARGE SCALE GENOMIC DNA]</scope>
    <source>
        <strain evidence="1 2">CBS 117616</strain>
    </source>
</reference>
<keyword evidence="2" id="KW-1185">Reference proteome</keyword>
<organism evidence="1 2">
    <name type="scientific">Aspergillus pseudocaelatus</name>
    <dbReference type="NCBI Taxonomy" id="1825620"/>
    <lineage>
        <taxon>Eukaryota</taxon>
        <taxon>Fungi</taxon>
        <taxon>Dikarya</taxon>
        <taxon>Ascomycota</taxon>
        <taxon>Pezizomycotina</taxon>
        <taxon>Eurotiomycetes</taxon>
        <taxon>Eurotiomycetidae</taxon>
        <taxon>Eurotiales</taxon>
        <taxon>Aspergillaceae</taxon>
        <taxon>Aspergillus</taxon>
        <taxon>Aspergillus subgen. Circumdati</taxon>
    </lineage>
</organism>
<name>A0ABQ6WM48_9EURO</name>
<sequence length="482" mass="55027">MPRMLSVDDKEPPLQPTLPELQIQFPDLLCVMHQLIDFIFSEKKLQLDFERGIYRSVITAMGGTEAFANLVHNTVDPDIRAFERSSNHCRSQASNPSTWEVPHRGYLDFVTQALLPTYLRNYVGQSNKPKLRIPQHIREILAGSRRSLHYYIINNDGECSRHTNFIRLWTIPFPPRTDTIITLVIDNFLEMVICRAFQSLPVSSLEEIFGPCPEGQYFEIGLNVISSLLQGRFLSPFSRHKVVQLLSDSPDHEIREWALHRNSENHQLRRTLNSGELPAISTSSSLEEAPLIQASEHIWGPLQVHIIDPQSWFRSTIAKLQQNDSTIGAGVDMISPIGSSEASIGIAFEPTPLHNYDKSGQVISIPWGLRESGFRASNSLIWPFDLQRYTYMSESYQVQSFSTSKRNILRDASQELIAGTRLRVIIMCGDIEEIIHPANAKKVVLTLNDMAYNTWVEIQQKKPWKTRSPQRQTTYEAEKTKT</sequence>
<evidence type="ECO:0008006" key="3">
    <source>
        <dbReference type="Google" id="ProtNLM"/>
    </source>
</evidence>
<dbReference type="EMBL" id="ML735729">
    <property type="protein sequence ID" value="KAE8418166.1"/>
    <property type="molecule type" value="Genomic_DNA"/>
</dbReference>
<gene>
    <name evidence="1" type="ORF">BDV36DRAFT_283138</name>
</gene>
<proteinExistence type="predicted"/>
<dbReference type="Proteomes" id="UP000325395">
    <property type="component" value="Unassembled WGS sequence"/>
</dbReference>
<protein>
    <recommendedName>
        <fullName evidence="3">TLDc domain-containing protein</fullName>
    </recommendedName>
</protein>